<dbReference type="InterPro" id="IPR002173">
    <property type="entry name" value="Carboh/pur_kinase_PfkB_CS"/>
</dbReference>
<dbReference type="GO" id="GO:0016301">
    <property type="term" value="F:kinase activity"/>
    <property type="evidence" value="ECO:0007669"/>
    <property type="project" value="UniProtKB-KW"/>
</dbReference>
<dbReference type="Pfam" id="PF00294">
    <property type="entry name" value="PfkB"/>
    <property type="match status" value="1"/>
</dbReference>
<dbReference type="PANTHER" id="PTHR46969">
    <property type="entry name" value="BIFUNCTIONAL PROTEIN HLDE"/>
    <property type="match status" value="1"/>
</dbReference>
<evidence type="ECO:0000259" key="6">
    <source>
        <dbReference type="Pfam" id="PF00294"/>
    </source>
</evidence>
<name>A0ABX5QGM8_9MICO</name>
<feature type="domain" description="Carbohydrate kinase PfkB" evidence="6">
    <location>
        <begin position="3"/>
        <end position="288"/>
    </location>
</feature>
<dbReference type="Pfam" id="PF01467">
    <property type="entry name" value="CTP_transf_like"/>
    <property type="match status" value="1"/>
</dbReference>
<dbReference type="Proteomes" id="UP000285768">
    <property type="component" value="Chromosome"/>
</dbReference>
<dbReference type="SUPFAM" id="SSF53613">
    <property type="entry name" value="Ribokinase-like"/>
    <property type="match status" value="1"/>
</dbReference>
<comment type="pathway">
    <text evidence="1">Bacterial outer membrane biogenesis; LPS core biosynthesis.</text>
</comment>
<dbReference type="InterPro" id="IPR004821">
    <property type="entry name" value="Cyt_trans-like"/>
</dbReference>
<dbReference type="NCBIfam" id="TIGR00125">
    <property type="entry name" value="cyt_tran_rel"/>
    <property type="match status" value="1"/>
</dbReference>
<evidence type="ECO:0000313" key="8">
    <source>
        <dbReference type="EMBL" id="QAB18121.1"/>
    </source>
</evidence>
<dbReference type="RefSeq" id="WP_128387060.1">
    <property type="nucleotide sequence ID" value="NZ_CP035037.1"/>
</dbReference>
<feature type="domain" description="Cytidyltransferase-like" evidence="7">
    <location>
        <begin position="323"/>
        <end position="417"/>
    </location>
</feature>
<keyword evidence="2" id="KW-0808">Transferase</keyword>
<dbReference type="EMBL" id="CP035037">
    <property type="protein sequence ID" value="QAB18121.1"/>
    <property type="molecule type" value="Genomic_DNA"/>
</dbReference>
<keyword evidence="5" id="KW-0119">Carbohydrate metabolism</keyword>
<proteinExistence type="predicted"/>
<dbReference type="InterPro" id="IPR011611">
    <property type="entry name" value="PfkB_dom"/>
</dbReference>
<keyword evidence="4" id="KW-0511">Multifunctional enzyme</keyword>
<evidence type="ECO:0000259" key="7">
    <source>
        <dbReference type="Pfam" id="PF01467"/>
    </source>
</evidence>
<dbReference type="InterPro" id="IPR029056">
    <property type="entry name" value="Ribokinase-like"/>
</dbReference>
<organism evidence="8 9">
    <name type="scientific">Leucobacter muris</name>
    <dbReference type="NCBI Taxonomy" id="1935379"/>
    <lineage>
        <taxon>Bacteria</taxon>
        <taxon>Bacillati</taxon>
        <taxon>Actinomycetota</taxon>
        <taxon>Actinomycetes</taxon>
        <taxon>Micrococcales</taxon>
        <taxon>Microbacteriaceae</taxon>
        <taxon>Leucobacter</taxon>
    </lineage>
</organism>
<keyword evidence="3 8" id="KW-0418">Kinase</keyword>
<evidence type="ECO:0000256" key="5">
    <source>
        <dbReference type="ARBA" id="ARBA00023277"/>
    </source>
</evidence>
<sequence>MRITVVGDTLLDEDVEGTIERLCPDAPVPVVDVSAHRFRAGGAGLVAAMLHHDGHEVELVTALGDDEAARRIRERLPGVSIIACDSAAPTPVKRRVRTADQAVCRIDEGCGPPPVPRVDDLALAAVSRAEAIVVSDYGRRLTEHPELRAALQRRALRVPLVWDPHPRGTEPVSAARLVTPNIDEAAAAAGTGRGAAHASEAAERLRERYGCAAVLVTLGELGALLHEGERAPVEITTDPVEAADPCGAGDRLISAAAAALGRGAGLEEAAREAVASARAYLAAGGVASLPEPETIEAPAGAPTDDPIALARSVHERGGTVVAAGGCFDLLHAGHVRTLAAARDMGDCLVVCLNSDDSVRRLKGPERPIIREHDRVEMLLALNCVDAVLVFDEDGPERALERLRPHVWVKGGDYTVEALPETPLLRSWGGTTVTVPYHLGRSTTRLATALARVG</sequence>
<protein>
    <submittedName>
        <fullName evidence="8">Bifunctional heptose 7-phosphate kinase/heptose 1-phosphate adenyltransferase</fullName>
    </submittedName>
</protein>
<keyword evidence="9" id="KW-1185">Reference proteome</keyword>
<dbReference type="InterPro" id="IPR014729">
    <property type="entry name" value="Rossmann-like_a/b/a_fold"/>
</dbReference>
<dbReference type="Gene3D" id="3.40.1190.20">
    <property type="match status" value="1"/>
</dbReference>
<dbReference type="Gene3D" id="3.40.50.620">
    <property type="entry name" value="HUPs"/>
    <property type="match status" value="1"/>
</dbReference>
<evidence type="ECO:0000256" key="4">
    <source>
        <dbReference type="ARBA" id="ARBA00023268"/>
    </source>
</evidence>
<evidence type="ECO:0000256" key="3">
    <source>
        <dbReference type="ARBA" id="ARBA00022777"/>
    </source>
</evidence>
<reference evidence="8 9" key="1">
    <citation type="submission" date="2019-01" db="EMBL/GenBank/DDBJ databases">
        <title>Leucobacter muris sp. nov. isolated from the nose of a laboratory mouse.</title>
        <authorList>
            <person name="Benga L."/>
            <person name="Sproeer C."/>
            <person name="Schumann P."/>
            <person name="Verbarg S."/>
            <person name="Bunk B."/>
            <person name="Engelhardt E."/>
            <person name="Benten P.M."/>
            <person name="Sager M."/>
        </authorList>
    </citation>
    <scope>NUCLEOTIDE SEQUENCE [LARGE SCALE GENOMIC DNA]</scope>
    <source>
        <strain evidence="8 9">DSM 101948</strain>
    </source>
</reference>
<dbReference type="PANTHER" id="PTHR46969:SF1">
    <property type="entry name" value="BIFUNCTIONAL PROTEIN HLDE"/>
    <property type="match status" value="1"/>
</dbReference>
<gene>
    <name evidence="8" type="ORF">Leucomu_09490</name>
</gene>
<accession>A0ABX5QGM8</accession>
<evidence type="ECO:0000313" key="9">
    <source>
        <dbReference type="Proteomes" id="UP000285768"/>
    </source>
</evidence>
<dbReference type="SUPFAM" id="SSF52374">
    <property type="entry name" value="Nucleotidylyl transferase"/>
    <property type="match status" value="1"/>
</dbReference>
<evidence type="ECO:0000256" key="1">
    <source>
        <dbReference type="ARBA" id="ARBA00004713"/>
    </source>
</evidence>
<dbReference type="PROSITE" id="PS00584">
    <property type="entry name" value="PFKB_KINASES_2"/>
    <property type="match status" value="1"/>
</dbReference>
<evidence type="ECO:0000256" key="2">
    <source>
        <dbReference type="ARBA" id="ARBA00022679"/>
    </source>
</evidence>